<proteinExistence type="inferred from homology"/>
<dbReference type="InterPro" id="IPR036977">
    <property type="entry name" value="DNA_primase_Znf_CHC2"/>
</dbReference>
<evidence type="ECO:0000256" key="14">
    <source>
        <dbReference type="PIRSR" id="PIRSR002811-1"/>
    </source>
</evidence>
<dbReference type="SMART" id="SM00493">
    <property type="entry name" value="TOPRIM"/>
    <property type="match status" value="1"/>
</dbReference>
<dbReference type="InterPro" id="IPR030846">
    <property type="entry name" value="DnaG_bac"/>
</dbReference>
<dbReference type="Pfam" id="PF01807">
    <property type="entry name" value="Zn_ribbon_DnaG"/>
    <property type="match status" value="1"/>
</dbReference>
<keyword evidence="3 12" id="KW-0808">Transferase</keyword>
<evidence type="ECO:0000256" key="8">
    <source>
        <dbReference type="ARBA" id="ARBA00022833"/>
    </source>
</evidence>
<dbReference type="InterPro" id="IPR002694">
    <property type="entry name" value="Znf_CHC2"/>
</dbReference>
<dbReference type="HAMAP" id="MF_00974">
    <property type="entry name" value="DNA_primase_DnaG"/>
    <property type="match status" value="1"/>
</dbReference>
<evidence type="ECO:0000256" key="2">
    <source>
        <dbReference type="ARBA" id="ARBA00022515"/>
    </source>
</evidence>
<dbReference type="InterPro" id="IPR006171">
    <property type="entry name" value="TOPRIM_dom"/>
</dbReference>
<reference evidence="16 17" key="1">
    <citation type="submission" date="2020-08" db="EMBL/GenBank/DDBJ databases">
        <title>Genomic Encyclopedia of Type Strains, Phase IV (KMG-IV): sequencing the most valuable type-strain genomes for metagenomic binning, comparative biology and taxonomic classification.</title>
        <authorList>
            <person name="Goeker M."/>
        </authorList>
    </citation>
    <scope>NUCLEOTIDE SEQUENCE [LARGE SCALE GENOMIC DNA]</scope>
    <source>
        <strain evidence="16 17">DSM 21255</strain>
    </source>
</reference>
<comment type="catalytic activity">
    <reaction evidence="12">
        <text>ssDNA + n NTP = ssDNA/pppN(pN)n-1 hybrid + (n-1) diphosphate.</text>
        <dbReference type="EC" id="2.7.7.101"/>
    </reaction>
</comment>
<dbReference type="GO" id="GO:0003677">
    <property type="term" value="F:DNA binding"/>
    <property type="evidence" value="ECO:0007669"/>
    <property type="project" value="UniProtKB-KW"/>
</dbReference>
<comment type="domain">
    <text evidence="12">Contains an N-terminal zinc-binding domain, a central core domain that contains the primase activity, and a C-terminal DnaB-binding domain.</text>
</comment>
<evidence type="ECO:0000256" key="7">
    <source>
        <dbReference type="ARBA" id="ARBA00022771"/>
    </source>
</evidence>
<evidence type="ECO:0000256" key="11">
    <source>
        <dbReference type="ARBA" id="ARBA00023163"/>
    </source>
</evidence>
<keyword evidence="4 12" id="KW-0548">Nucleotidyltransferase</keyword>
<dbReference type="GO" id="GO:1990077">
    <property type="term" value="C:primosome complex"/>
    <property type="evidence" value="ECO:0007669"/>
    <property type="project" value="UniProtKB-KW"/>
</dbReference>
<dbReference type="InterPro" id="IPR019475">
    <property type="entry name" value="DNA_primase_DnaB-bd"/>
</dbReference>
<keyword evidence="6 12" id="KW-0479">Metal-binding</keyword>
<dbReference type="NCBIfam" id="TIGR01391">
    <property type="entry name" value="dnaG"/>
    <property type="match status" value="1"/>
</dbReference>
<dbReference type="GeneID" id="93486437"/>
<comment type="caution">
    <text evidence="16">The sequence shown here is derived from an EMBL/GenBank/DDBJ whole genome shotgun (WGS) entry which is preliminary data.</text>
</comment>
<dbReference type="Gene3D" id="3.40.1360.10">
    <property type="match status" value="1"/>
</dbReference>
<evidence type="ECO:0000259" key="15">
    <source>
        <dbReference type="PROSITE" id="PS50880"/>
    </source>
</evidence>
<dbReference type="GO" id="GO:0000428">
    <property type="term" value="C:DNA-directed RNA polymerase complex"/>
    <property type="evidence" value="ECO:0007669"/>
    <property type="project" value="UniProtKB-KW"/>
</dbReference>
<dbReference type="FunFam" id="3.90.580.10:FF:000001">
    <property type="entry name" value="DNA primase"/>
    <property type="match status" value="1"/>
</dbReference>
<keyword evidence="8 12" id="KW-0862">Zinc</keyword>
<evidence type="ECO:0000256" key="9">
    <source>
        <dbReference type="ARBA" id="ARBA00022842"/>
    </source>
</evidence>
<protein>
    <recommendedName>
        <fullName evidence="12 13">DNA primase</fullName>
        <ecNumber evidence="12">2.7.7.101</ecNumber>
    </recommendedName>
</protein>
<keyword evidence="17" id="KW-1185">Reference proteome</keyword>
<dbReference type="GO" id="GO:0005737">
    <property type="term" value="C:cytoplasm"/>
    <property type="evidence" value="ECO:0007669"/>
    <property type="project" value="TreeGrafter"/>
</dbReference>
<keyword evidence="11 12" id="KW-0804">Transcription</keyword>
<dbReference type="Pfam" id="PF13155">
    <property type="entry name" value="Toprim_2"/>
    <property type="match status" value="1"/>
</dbReference>
<dbReference type="PANTHER" id="PTHR30313:SF2">
    <property type="entry name" value="DNA PRIMASE"/>
    <property type="match status" value="1"/>
</dbReference>
<dbReference type="InterPro" id="IPR034151">
    <property type="entry name" value="TOPRIM_DnaG_bac"/>
</dbReference>
<dbReference type="InterPro" id="IPR050219">
    <property type="entry name" value="DnaG_primase"/>
</dbReference>
<dbReference type="Pfam" id="PF08275">
    <property type="entry name" value="DNAG_N"/>
    <property type="match status" value="1"/>
</dbReference>
<evidence type="ECO:0000256" key="10">
    <source>
        <dbReference type="ARBA" id="ARBA00023125"/>
    </source>
</evidence>
<dbReference type="Gene3D" id="3.90.580.10">
    <property type="entry name" value="Zinc finger, CHC2-type domain"/>
    <property type="match status" value="1"/>
</dbReference>
<keyword evidence="10 12" id="KW-0238">DNA-binding</keyword>
<evidence type="ECO:0000313" key="17">
    <source>
        <dbReference type="Proteomes" id="UP000591941"/>
    </source>
</evidence>
<evidence type="ECO:0000256" key="6">
    <source>
        <dbReference type="ARBA" id="ARBA00022723"/>
    </source>
</evidence>
<name>A0A841QZM7_9FIRM</name>
<dbReference type="FunFam" id="3.90.980.10:FF:000001">
    <property type="entry name" value="DNA primase"/>
    <property type="match status" value="1"/>
</dbReference>
<comment type="function">
    <text evidence="12 13">RNA polymerase that catalyzes the synthesis of short RNA molecules used as primers for DNA polymerase during DNA replication.</text>
</comment>
<dbReference type="SUPFAM" id="SSF57783">
    <property type="entry name" value="Zinc beta-ribbon"/>
    <property type="match status" value="1"/>
</dbReference>
<evidence type="ECO:0000256" key="4">
    <source>
        <dbReference type="ARBA" id="ARBA00022695"/>
    </source>
</evidence>
<organism evidence="16 17">
    <name type="scientific">Negativicoccus succinicivorans</name>
    <dbReference type="NCBI Taxonomy" id="620903"/>
    <lineage>
        <taxon>Bacteria</taxon>
        <taxon>Bacillati</taxon>
        <taxon>Bacillota</taxon>
        <taxon>Negativicutes</taxon>
        <taxon>Veillonellales</taxon>
        <taxon>Veillonellaceae</taxon>
        <taxon>Negativicoccus</taxon>
    </lineage>
</organism>
<gene>
    <name evidence="12" type="primary">dnaG</name>
    <name evidence="16" type="ORF">HNR45_001175</name>
</gene>
<evidence type="ECO:0000256" key="12">
    <source>
        <dbReference type="HAMAP-Rule" id="MF_00974"/>
    </source>
</evidence>
<dbReference type="PANTHER" id="PTHR30313">
    <property type="entry name" value="DNA PRIMASE"/>
    <property type="match status" value="1"/>
</dbReference>
<dbReference type="EC" id="2.7.7.101" evidence="12"/>
<dbReference type="SUPFAM" id="SSF56731">
    <property type="entry name" value="DNA primase core"/>
    <property type="match status" value="1"/>
</dbReference>
<dbReference type="GO" id="GO:0003899">
    <property type="term" value="F:DNA-directed RNA polymerase activity"/>
    <property type="evidence" value="ECO:0007669"/>
    <property type="project" value="UniProtKB-UniRule"/>
</dbReference>
<feature type="domain" description="Toprim" evidence="15">
    <location>
        <begin position="257"/>
        <end position="338"/>
    </location>
</feature>
<dbReference type="EMBL" id="JACHHI010000005">
    <property type="protein sequence ID" value="MBB6478114.1"/>
    <property type="molecule type" value="Genomic_DNA"/>
</dbReference>
<dbReference type="InterPro" id="IPR037068">
    <property type="entry name" value="DNA_primase_core_N_sf"/>
</dbReference>
<evidence type="ECO:0000256" key="5">
    <source>
        <dbReference type="ARBA" id="ARBA00022705"/>
    </source>
</evidence>
<evidence type="ECO:0000256" key="3">
    <source>
        <dbReference type="ARBA" id="ARBA00022679"/>
    </source>
</evidence>
<dbReference type="CDD" id="cd03364">
    <property type="entry name" value="TOPRIM_DnaG_primases"/>
    <property type="match status" value="1"/>
</dbReference>
<keyword evidence="5 12" id="KW-0235">DNA replication</keyword>
<dbReference type="GO" id="GO:0008270">
    <property type="term" value="F:zinc ion binding"/>
    <property type="evidence" value="ECO:0007669"/>
    <property type="project" value="UniProtKB-UniRule"/>
</dbReference>
<dbReference type="Proteomes" id="UP000591941">
    <property type="component" value="Unassembled WGS sequence"/>
</dbReference>
<keyword evidence="7 12" id="KW-0863">Zinc-finger</keyword>
<dbReference type="FunFam" id="3.40.1360.10:FF:000002">
    <property type="entry name" value="DNA primase"/>
    <property type="match status" value="1"/>
</dbReference>
<keyword evidence="1 12" id="KW-0240">DNA-directed RNA polymerase</keyword>
<dbReference type="SMART" id="SM00400">
    <property type="entry name" value="ZnF_CHCC"/>
    <property type="match status" value="1"/>
</dbReference>
<evidence type="ECO:0000256" key="13">
    <source>
        <dbReference type="PIRNR" id="PIRNR002811"/>
    </source>
</evidence>
<dbReference type="PROSITE" id="PS50880">
    <property type="entry name" value="TOPRIM"/>
    <property type="match status" value="1"/>
</dbReference>
<keyword evidence="2 12" id="KW-0639">Primosome</keyword>
<dbReference type="AlphaFoldDB" id="A0A841QZM7"/>
<dbReference type="InterPro" id="IPR006295">
    <property type="entry name" value="DNA_primase_DnaG"/>
</dbReference>
<dbReference type="Gene3D" id="3.90.980.10">
    <property type="entry name" value="DNA primase, catalytic core, N-terminal domain"/>
    <property type="match status" value="1"/>
</dbReference>
<accession>A0A841QZM7</accession>
<sequence>MQFSKEFIEQVRAGNPIVDVVGSYVPLTRKQNNYWACCPFHEEKTPSFSVSPDKEFFYCFGCHAGGDVFQFVQKIENISFPESVEKLAQRIGLEIPKTDLSPAEREREEERQRLYEICDLAAGYFHNCLTKTRMGAAGIDYFKKRGLSAQTIVDFKLGFAPPQWDRLYRDFRERGYREKDLIKSGLCLTKNGKTYDRFRGRCMFPIRDDKGRVVAFGGRIIEEGEPKYLNSPESPIFHKGDLLFAMERARKEIRRTKQAVLVEGYMDVVGVHNLGVTNVVASLGTAFTQRQAQLLRRICDVAIVAYDMDRAGREATRRAITIARETGLKLRIATLPDGKDPDEYIKQHGANAWEDVIAMAQNVLDYRLDEIIAAHDATSTDGKNMIVQEFVPEIMQTDNAITIDSYLRRLATRLRMNENIVRSEAQKIAKAQAKNVYIAPAGNRAETAEAPRVTPDPAEDNAIHLLFSGSAQRQDLLDQLTIEDFTDPLWKNIFAFLQTTANDTVSAAQIGREISLTADEQARLSGVIIDGLTPRTTDVALLIRRLRKATLVRSYNAHRKAAERYNQAGDVEAFRREMELVVEISQNIHSL</sequence>
<comment type="cofactor">
    <cofactor evidence="12 13 14">
        <name>Zn(2+)</name>
        <dbReference type="ChEBI" id="CHEBI:29105"/>
    </cofactor>
    <text evidence="12 13 14">Binds 1 zinc ion per monomer.</text>
</comment>
<dbReference type="OrthoDB" id="9803773at2"/>
<dbReference type="RefSeq" id="WP_159823247.1">
    <property type="nucleotide sequence ID" value="NZ_CABWNB010000004.1"/>
</dbReference>
<feature type="zinc finger region" description="CHC2-type" evidence="12 14">
    <location>
        <begin position="38"/>
        <end position="62"/>
    </location>
</feature>
<dbReference type="Pfam" id="PF10410">
    <property type="entry name" value="DnaB_bind"/>
    <property type="match status" value="1"/>
</dbReference>
<comment type="similarity">
    <text evidence="12 13">Belongs to the DnaG primase family.</text>
</comment>
<dbReference type="GO" id="GO:0006269">
    <property type="term" value="P:DNA replication, synthesis of primer"/>
    <property type="evidence" value="ECO:0007669"/>
    <property type="project" value="UniProtKB-UniRule"/>
</dbReference>
<dbReference type="PIRSF" id="PIRSF002811">
    <property type="entry name" value="DnaG"/>
    <property type="match status" value="1"/>
</dbReference>
<evidence type="ECO:0000256" key="1">
    <source>
        <dbReference type="ARBA" id="ARBA00022478"/>
    </source>
</evidence>
<evidence type="ECO:0000313" key="16">
    <source>
        <dbReference type="EMBL" id="MBB6478114.1"/>
    </source>
</evidence>
<keyword evidence="9" id="KW-0460">Magnesium</keyword>
<comment type="subunit">
    <text evidence="12">Monomer. Interacts with DnaB.</text>
</comment>
<dbReference type="InterPro" id="IPR013264">
    <property type="entry name" value="DNAG_N"/>
</dbReference>